<dbReference type="Proteomes" id="UP001064933">
    <property type="component" value="Chromosome"/>
</dbReference>
<evidence type="ECO:0000313" key="1">
    <source>
        <dbReference type="EMBL" id="UXH79822.1"/>
    </source>
</evidence>
<dbReference type="InterPro" id="IPR036641">
    <property type="entry name" value="HPT_dom_sf"/>
</dbReference>
<evidence type="ECO:0008006" key="3">
    <source>
        <dbReference type="Google" id="ProtNLM"/>
    </source>
</evidence>
<name>A0ABY6B9B8_9BURK</name>
<keyword evidence="2" id="KW-1185">Reference proteome</keyword>
<evidence type="ECO:0000313" key="2">
    <source>
        <dbReference type="Proteomes" id="UP001064933"/>
    </source>
</evidence>
<dbReference type="EMBL" id="CP104562">
    <property type="protein sequence ID" value="UXH79822.1"/>
    <property type="molecule type" value="Genomic_DNA"/>
</dbReference>
<gene>
    <name evidence="1" type="ORF">N4261_08025</name>
</gene>
<reference evidence="1" key="1">
    <citation type="submission" date="2022-10" db="EMBL/GenBank/DDBJ databases">
        <title>Characterization and whole genome sequencing of a new Roseateles species, isolated from fresh water.</title>
        <authorList>
            <person name="Guliayeva D.Y."/>
            <person name="Akhremchuk A.E."/>
            <person name="Sikolenko M.A."/>
            <person name="Valentovich L.N."/>
            <person name="Sidarenka A.V."/>
        </authorList>
    </citation>
    <scope>NUCLEOTIDE SEQUENCE</scope>
    <source>
        <strain evidence="1">BIM B-1768</strain>
    </source>
</reference>
<organism evidence="1 2">
    <name type="scientific">Roseateles amylovorans</name>
    <dbReference type="NCBI Taxonomy" id="2978473"/>
    <lineage>
        <taxon>Bacteria</taxon>
        <taxon>Pseudomonadati</taxon>
        <taxon>Pseudomonadota</taxon>
        <taxon>Betaproteobacteria</taxon>
        <taxon>Burkholderiales</taxon>
        <taxon>Sphaerotilaceae</taxon>
        <taxon>Roseateles</taxon>
    </lineage>
</organism>
<dbReference type="RefSeq" id="WP_261759640.1">
    <property type="nucleotide sequence ID" value="NZ_CP104562.2"/>
</dbReference>
<proteinExistence type="predicted"/>
<sequence>MSIAPEFDVEGALSRLGGDQRLLCRLLDRSREDLEGALAKPCDLALSSLMAASLHRLRGGALGLGASGAVRELEMAESALQHSDAVEVQAHLQGALDSVRRYRARLSPPAEPEQPLHS</sequence>
<accession>A0ABY6B9B8</accession>
<dbReference type="Gene3D" id="1.20.120.160">
    <property type="entry name" value="HPT domain"/>
    <property type="match status" value="1"/>
</dbReference>
<protein>
    <recommendedName>
        <fullName evidence="3">HPt domain-containing protein</fullName>
    </recommendedName>
</protein>
<dbReference type="SUPFAM" id="SSF47226">
    <property type="entry name" value="Histidine-containing phosphotransfer domain, HPT domain"/>
    <property type="match status" value="1"/>
</dbReference>